<comment type="similarity">
    <text evidence="2">Belongs to the protein kinase superfamily. ADCK protein kinase family.</text>
</comment>
<dbReference type="GO" id="GO:0005886">
    <property type="term" value="C:plasma membrane"/>
    <property type="evidence" value="ECO:0007669"/>
    <property type="project" value="UniProtKB-SubCell"/>
</dbReference>
<dbReference type="CDD" id="cd13972">
    <property type="entry name" value="UbiB"/>
    <property type="match status" value="1"/>
</dbReference>
<feature type="binding site" evidence="13">
    <location>
        <begin position="322"/>
        <end position="330"/>
    </location>
    <ligand>
        <name>ATP</name>
        <dbReference type="ChEBI" id="CHEBI:30616"/>
    </ligand>
</feature>
<evidence type="ECO:0000256" key="8">
    <source>
        <dbReference type="ARBA" id="ARBA00022741"/>
    </source>
</evidence>
<gene>
    <name evidence="15" type="primary">ubiB_1</name>
    <name evidence="13" type="synonym">ubiB</name>
    <name evidence="15" type="ORF">NCTC9695_01378</name>
</gene>
<evidence type="ECO:0000256" key="11">
    <source>
        <dbReference type="ARBA" id="ARBA00022989"/>
    </source>
</evidence>
<evidence type="ECO:0000256" key="6">
    <source>
        <dbReference type="ARBA" id="ARBA00022688"/>
    </source>
</evidence>
<evidence type="ECO:0000256" key="4">
    <source>
        <dbReference type="ARBA" id="ARBA00022519"/>
    </source>
</evidence>
<keyword evidence="12 13" id="KW-0472">Membrane</keyword>
<keyword evidence="8 13" id="KW-0547">Nucleotide-binding</keyword>
<keyword evidence="15" id="KW-0830">Ubiquinone</keyword>
<dbReference type="Pfam" id="PF03109">
    <property type="entry name" value="ABC1"/>
    <property type="match status" value="1"/>
</dbReference>
<evidence type="ECO:0000256" key="13">
    <source>
        <dbReference type="HAMAP-Rule" id="MF_00414"/>
    </source>
</evidence>
<keyword evidence="9 13" id="KW-0418">Kinase</keyword>
<comment type="caution">
    <text evidence="13">Lacks conserved residue(s) required for the propagation of feature annotation.</text>
</comment>
<keyword evidence="10 13" id="KW-0067">ATP-binding</keyword>
<evidence type="ECO:0000256" key="3">
    <source>
        <dbReference type="ARBA" id="ARBA00022475"/>
    </source>
</evidence>
<protein>
    <recommendedName>
        <fullName evidence="13">Probable protein kinase UbiB</fullName>
        <ecNumber evidence="13">2.7.-.-</ecNumber>
    </recommendedName>
    <alternativeName>
        <fullName evidence="13">Ubiquinone biosynthesis protein UbiB</fullName>
    </alternativeName>
</protein>
<feature type="domain" description="Protein kinase" evidence="14">
    <location>
        <begin position="316"/>
        <end position="647"/>
    </location>
</feature>
<evidence type="ECO:0000313" key="15">
    <source>
        <dbReference type="EMBL" id="VEB40971.1"/>
    </source>
</evidence>
<dbReference type="Proteomes" id="UP000275777">
    <property type="component" value="Chromosome"/>
</dbReference>
<dbReference type="GO" id="GO:0004672">
    <property type="term" value="F:protein kinase activity"/>
    <property type="evidence" value="ECO:0007669"/>
    <property type="project" value="UniProtKB-UniRule"/>
</dbReference>
<dbReference type="EC" id="2.7.-.-" evidence="13"/>
<dbReference type="InterPro" id="IPR050154">
    <property type="entry name" value="UbiB_kinase"/>
</dbReference>
<keyword evidence="11 13" id="KW-1133">Transmembrane helix</keyword>
<dbReference type="EMBL" id="LR134182">
    <property type="protein sequence ID" value="VEB40971.1"/>
    <property type="molecule type" value="Genomic_DNA"/>
</dbReference>
<feature type="transmembrane region" description="Helical" evidence="13">
    <location>
        <begin position="688"/>
        <end position="705"/>
    </location>
</feature>
<dbReference type="PANTHER" id="PTHR10566:SF113">
    <property type="entry name" value="PROTEIN ACTIVITY OF BC1 COMPLEX KINASE 7, CHLOROPLASTIC"/>
    <property type="match status" value="1"/>
</dbReference>
<evidence type="ECO:0000259" key="14">
    <source>
        <dbReference type="PROSITE" id="PS50011"/>
    </source>
</evidence>
<proteinExistence type="inferred from homology"/>
<dbReference type="InterPro" id="IPR004147">
    <property type="entry name" value="ABC1_dom"/>
</dbReference>
<dbReference type="Gene3D" id="1.10.510.10">
    <property type="entry name" value="Transferase(Phosphotransferase) domain 1"/>
    <property type="match status" value="1"/>
</dbReference>
<reference evidence="15 16" key="1">
    <citation type="submission" date="2018-12" db="EMBL/GenBank/DDBJ databases">
        <authorList>
            <consortium name="Pathogen Informatics"/>
        </authorList>
    </citation>
    <scope>NUCLEOTIDE SEQUENCE [LARGE SCALE GENOMIC DNA]</scope>
    <source>
        <strain evidence="15 16">NCTC9695</strain>
    </source>
</reference>
<evidence type="ECO:0000256" key="10">
    <source>
        <dbReference type="ARBA" id="ARBA00022840"/>
    </source>
</evidence>
<dbReference type="NCBIfam" id="NF003404">
    <property type="entry name" value="PRK04750.1"/>
    <property type="match status" value="1"/>
</dbReference>
<sequence>MAIQIAAFNHLLNQHPARRAELAAHAGRRVAIALPPLHVAGVITEEGWLAACDGEPEARLKLRHGAVLSHLSGQAPQLSDIALEGDAELASAVGRIVGQLHWHASEDLSRVFGDVAAQRMESLARGLFGFKASWLSAWPTAGSSICAKRRRCWPAAIWFNASSPKWIICATTPAAWTSGWSGWKPRSNLNRIPRPDGLMSISRSLKIVATLYRYGLDDFLEGHSRLAFLHKLFGLCPVRRDTSAPLPQRVRLALESLGPIFVKFGQVLSTRRDLLPPEYADELALLQDRVPPFDGDIARQVVERSLGRKVEELFVDFDLKPVASASVAQVHKAWLRQPDGGRGREVAVKVLRPGILPVIEQDLSLMRTLAGWVEKLFADGKRLKPREVVAEFDKYLHDELDMMHEAANASQLRRNFKGSDMLIVPEVFYDYSSREVLTLEWMHGIPVGQIERLREAGVDLQKLSRFGVEIFFTQVFRHGFFHADMHPGNIFVAADGRYIALDFGIVGSLTDTDKHYLAVNFLAFFNRDYHRVATAHIESGWVPRDTRAEELEAAVRTVCEPIFEKPLSEISFGMVLLRLFETSRRFNVEIQPQLVLLQKTLLNIEGLGRQLDPELDLWDTAKPFLTKWMNEQIGWRGLLRTLKHEAPQWATTLPTLPRKLNEALGSAKTDLLVEGYIQLMREQKRQNFLLLLIAILLAALLAKSLL</sequence>
<evidence type="ECO:0000256" key="7">
    <source>
        <dbReference type="ARBA" id="ARBA00022692"/>
    </source>
</evidence>
<evidence type="ECO:0000313" key="16">
    <source>
        <dbReference type="Proteomes" id="UP000275777"/>
    </source>
</evidence>
<dbReference type="NCBIfam" id="TIGR01982">
    <property type="entry name" value="UbiB"/>
    <property type="match status" value="1"/>
</dbReference>
<dbReference type="PROSITE" id="PS50011">
    <property type="entry name" value="PROTEIN_KINASE_DOM"/>
    <property type="match status" value="1"/>
</dbReference>
<dbReference type="HAMAP" id="MF_00414">
    <property type="entry name" value="UbiB"/>
    <property type="match status" value="1"/>
</dbReference>
<comment type="pathway">
    <text evidence="1 13">Cofactor biosynthesis; ubiquinone biosynthesis [regulation].</text>
</comment>
<name>A0A3S5DL84_CHRVL</name>
<evidence type="ECO:0000256" key="12">
    <source>
        <dbReference type="ARBA" id="ARBA00023136"/>
    </source>
</evidence>
<dbReference type="GO" id="GO:0006744">
    <property type="term" value="P:ubiquinone biosynthetic process"/>
    <property type="evidence" value="ECO:0007669"/>
    <property type="project" value="UniProtKB-UniPathway"/>
</dbReference>
<evidence type="ECO:0000256" key="1">
    <source>
        <dbReference type="ARBA" id="ARBA00005020"/>
    </source>
</evidence>
<dbReference type="InterPro" id="IPR011009">
    <property type="entry name" value="Kinase-like_dom_sf"/>
</dbReference>
<comment type="subcellular location">
    <subcellularLocation>
        <location evidence="13">Cell membrane</location>
        <topology evidence="13">Single-pass membrane protein</topology>
    </subcellularLocation>
</comment>
<evidence type="ECO:0000256" key="2">
    <source>
        <dbReference type="ARBA" id="ARBA00009670"/>
    </source>
</evidence>
<evidence type="ECO:0000256" key="9">
    <source>
        <dbReference type="ARBA" id="ARBA00022777"/>
    </source>
</evidence>
<dbReference type="GO" id="GO:0010795">
    <property type="term" value="P:regulation of ubiquinone biosynthetic process"/>
    <property type="evidence" value="ECO:0007669"/>
    <property type="project" value="UniProtKB-UniRule"/>
</dbReference>
<organism evidence="15 16">
    <name type="scientific">Chromobacterium violaceum</name>
    <dbReference type="NCBI Taxonomy" id="536"/>
    <lineage>
        <taxon>Bacteria</taxon>
        <taxon>Pseudomonadati</taxon>
        <taxon>Pseudomonadota</taxon>
        <taxon>Betaproteobacteria</taxon>
        <taxon>Neisseriales</taxon>
        <taxon>Chromobacteriaceae</taxon>
        <taxon>Chromobacterium</taxon>
    </lineage>
</organism>
<dbReference type="InterPro" id="IPR010232">
    <property type="entry name" value="UbiB"/>
</dbReference>
<comment type="function">
    <text evidence="13">Is probably a protein kinase regulator of UbiI activity which is involved in aerobic coenzyme Q (ubiquinone) biosynthesis.</text>
</comment>
<dbReference type="SUPFAM" id="SSF56112">
    <property type="entry name" value="Protein kinase-like (PK-like)"/>
    <property type="match status" value="1"/>
</dbReference>
<dbReference type="GO" id="GO:0005524">
    <property type="term" value="F:ATP binding"/>
    <property type="evidence" value="ECO:0007669"/>
    <property type="project" value="UniProtKB-KW"/>
</dbReference>
<dbReference type="PANTHER" id="PTHR10566">
    <property type="entry name" value="CHAPERONE-ACTIVITY OF BC1 COMPLEX CABC1 -RELATED"/>
    <property type="match status" value="1"/>
</dbReference>
<keyword evidence="5 13" id="KW-0808">Transferase</keyword>
<dbReference type="AlphaFoldDB" id="A0A3S5DL84"/>
<keyword evidence="4" id="KW-0997">Cell inner membrane</keyword>
<keyword evidence="7 13" id="KW-0812">Transmembrane</keyword>
<dbReference type="UniPathway" id="UPA00232"/>
<comment type="similarity">
    <text evidence="13">Belongs to the ABC1 family. UbiB subfamily.</text>
</comment>
<evidence type="ECO:0000256" key="5">
    <source>
        <dbReference type="ARBA" id="ARBA00022679"/>
    </source>
</evidence>
<feature type="binding site" evidence="13">
    <location>
        <position position="349"/>
    </location>
    <ligand>
        <name>ATP</name>
        <dbReference type="ChEBI" id="CHEBI:30616"/>
    </ligand>
</feature>
<dbReference type="InterPro" id="IPR045308">
    <property type="entry name" value="UbiB_bact"/>
</dbReference>
<feature type="active site" description="Proton acceptor" evidence="13">
    <location>
        <position position="484"/>
    </location>
</feature>
<dbReference type="InterPro" id="IPR000719">
    <property type="entry name" value="Prot_kinase_dom"/>
</dbReference>
<keyword evidence="6 13" id="KW-0831">Ubiquinone biosynthesis</keyword>
<keyword evidence="3 13" id="KW-1003">Cell membrane</keyword>
<accession>A0A3S5DL84</accession>